<feature type="transmembrane region" description="Helical" evidence="4">
    <location>
        <begin position="93"/>
        <end position="114"/>
    </location>
</feature>
<feature type="transmembrane region" description="Helical" evidence="4">
    <location>
        <begin position="372"/>
        <end position="395"/>
    </location>
</feature>
<name>A0AAV2B9E7_9ARAC</name>
<dbReference type="Pfam" id="PF07690">
    <property type="entry name" value="MFS_1"/>
    <property type="match status" value="1"/>
</dbReference>
<dbReference type="EMBL" id="CAXIEN010000298">
    <property type="protein sequence ID" value="CAL1292069.1"/>
    <property type="molecule type" value="Genomic_DNA"/>
</dbReference>
<feature type="transmembrane region" description="Helical" evidence="4">
    <location>
        <begin position="144"/>
        <end position="169"/>
    </location>
</feature>
<dbReference type="Gene3D" id="1.20.1250.20">
    <property type="entry name" value="MFS general substrate transporter like domains"/>
    <property type="match status" value="2"/>
</dbReference>
<dbReference type="InterPro" id="IPR036259">
    <property type="entry name" value="MFS_trans_sf"/>
</dbReference>
<evidence type="ECO:0000256" key="2">
    <source>
        <dbReference type="ARBA" id="ARBA00022989"/>
    </source>
</evidence>
<dbReference type="PANTHER" id="PTHR23121">
    <property type="entry name" value="SODIUM-DEPENDENT GLUCOSE TRANSPORTER 1"/>
    <property type="match status" value="1"/>
</dbReference>
<dbReference type="GO" id="GO:0022857">
    <property type="term" value="F:transmembrane transporter activity"/>
    <property type="evidence" value="ECO:0007669"/>
    <property type="project" value="InterPro"/>
</dbReference>
<organism evidence="5 6">
    <name type="scientific">Larinioides sclopetarius</name>
    <dbReference type="NCBI Taxonomy" id="280406"/>
    <lineage>
        <taxon>Eukaryota</taxon>
        <taxon>Metazoa</taxon>
        <taxon>Ecdysozoa</taxon>
        <taxon>Arthropoda</taxon>
        <taxon>Chelicerata</taxon>
        <taxon>Arachnida</taxon>
        <taxon>Araneae</taxon>
        <taxon>Araneomorphae</taxon>
        <taxon>Entelegynae</taxon>
        <taxon>Araneoidea</taxon>
        <taxon>Araneidae</taxon>
        <taxon>Larinioides</taxon>
    </lineage>
</organism>
<dbReference type="Proteomes" id="UP001497382">
    <property type="component" value="Unassembled WGS sequence"/>
</dbReference>
<feature type="transmembrane region" description="Helical" evidence="4">
    <location>
        <begin position="181"/>
        <end position="201"/>
    </location>
</feature>
<feature type="transmembrane region" description="Helical" evidence="4">
    <location>
        <begin position="233"/>
        <end position="255"/>
    </location>
</feature>
<evidence type="ECO:0000313" key="6">
    <source>
        <dbReference type="Proteomes" id="UP001497382"/>
    </source>
</evidence>
<feature type="transmembrane region" description="Helical" evidence="4">
    <location>
        <begin position="56"/>
        <end position="73"/>
    </location>
</feature>
<keyword evidence="3 4" id="KW-0472">Membrane</keyword>
<dbReference type="AlphaFoldDB" id="A0AAV2B9E7"/>
<feature type="transmembrane region" description="Helical" evidence="4">
    <location>
        <begin position="276"/>
        <end position="293"/>
    </location>
</feature>
<feature type="transmembrane region" description="Helical" evidence="4">
    <location>
        <begin position="434"/>
        <end position="457"/>
    </location>
</feature>
<evidence type="ECO:0008006" key="7">
    <source>
        <dbReference type="Google" id="ProtNLM"/>
    </source>
</evidence>
<feature type="transmembrane region" description="Helical" evidence="4">
    <location>
        <begin position="407"/>
        <end position="428"/>
    </location>
</feature>
<evidence type="ECO:0000256" key="1">
    <source>
        <dbReference type="ARBA" id="ARBA00022692"/>
    </source>
</evidence>
<keyword evidence="1 4" id="KW-0812">Transmembrane</keyword>
<reference evidence="5 6" key="1">
    <citation type="submission" date="2024-04" db="EMBL/GenBank/DDBJ databases">
        <authorList>
            <person name="Rising A."/>
            <person name="Reimegard J."/>
            <person name="Sonavane S."/>
            <person name="Akerstrom W."/>
            <person name="Nylinder S."/>
            <person name="Hedman E."/>
            <person name="Kallberg Y."/>
        </authorList>
    </citation>
    <scope>NUCLEOTIDE SEQUENCE [LARGE SCALE GENOMIC DNA]</scope>
</reference>
<evidence type="ECO:0000313" key="5">
    <source>
        <dbReference type="EMBL" id="CAL1292069.1"/>
    </source>
</evidence>
<evidence type="ECO:0000256" key="3">
    <source>
        <dbReference type="ARBA" id="ARBA00023136"/>
    </source>
</evidence>
<evidence type="ECO:0000256" key="4">
    <source>
        <dbReference type="SAM" id="Phobius"/>
    </source>
</evidence>
<protein>
    <recommendedName>
        <fullName evidence="7">Sodium-dependent glucose transporter 1</fullName>
    </recommendedName>
</protein>
<keyword evidence="2 4" id="KW-1133">Transmembrane helix</keyword>
<accession>A0AAV2B9E7</accession>
<feature type="transmembrane region" description="Helical" evidence="4">
    <location>
        <begin position="313"/>
        <end position="330"/>
    </location>
</feature>
<dbReference type="SUPFAM" id="SSF103473">
    <property type="entry name" value="MFS general substrate transporter"/>
    <property type="match status" value="1"/>
</dbReference>
<gene>
    <name evidence="5" type="ORF">LARSCL_LOCUS17442</name>
</gene>
<dbReference type="PANTHER" id="PTHR23121:SF9">
    <property type="entry name" value="SODIUM-DEPENDENT GLUCOSE TRANSPORTER 1"/>
    <property type="match status" value="1"/>
</dbReference>
<dbReference type="InterPro" id="IPR011701">
    <property type="entry name" value="MFS"/>
</dbReference>
<feature type="transmembrane region" description="Helical" evidence="4">
    <location>
        <begin position="6"/>
        <end position="28"/>
    </location>
</feature>
<feature type="transmembrane region" description="Helical" evidence="4">
    <location>
        <begin position="121"/>
        <end position="138"/>
    </location>
</feature>
<proteinExistence type="predicted"/>
<comment type="caution">
    <text evidence="5">The sequence shown here is derived from an EMBL/GenBank/DDBJ whole genome shotgun (WGS) entry which is preliminary data.</text>
</comment>
<keyword evidence="6" id="KW-1185">Reference proteome</keyword>
<sequence>MFIFVYFISDSVLCIYIAGAHISALRSYRSCFYFWKRDNLEMLELSEKVERGLRTAVVYLAILALGMCAAIPGPTLLDLEKIVQVEASSLSQIYLGRSIGYLIGSFVGGVFLDYCKATQMLLLSYTLIMAVTTTLIPWCRALWLLIGVMFVSGIAMGSLDTGLNVWCLYFWNDESSPFFQALHFFFGIGASLAPLVAGPFLNHENVNVTTDFTVNATQFINDNSTMTIPPITYAYGIIGIFSLAVAAMFAFLFLIKVTESERKEPVVYQNPSACHSFLIILTSFLLLSVYAGIEIGYGQMIAVYAVKSIHNFSQFYASLIASVYWGTFTLSRGLSIFLAMKFSPVTIVMTDFSVMLLAAIVLTTIGNMYSNFLWIGTALLGLGLASFYASTVTWVERHVNVTNKIGSSFVVAASLGEMIAPFAISQYVKQKPQVLMYIISGSVVTCGFFIFVLWIVTSHIGAKKPVKEIEVKELELELNETSKFAVNRYSEKLGDGASVTQIETKLD</sequence>
<feature type="transmembrane region" description="Helical" evidence="4">
    <location>
        <begin position="342"/>
        <end position="366"/>
    </location>
</feature>